<dbReference type="GO" id="GO:0019760">
    <property type="term" value="P:glucosinolate metabolic process"/>
    <property type="evidence" value="ECO:0007669"/>
    <property type="project" value="UniProtKB-ARBA"/>
</dbReference>
<dbReference type="GO" id="GO:0005829">
    <property type="term" value="C:cytosol"/>
    <property type="evidence" value="ECO:0007669"/>
    <property type="project" value="TreeGrafter"/>
</dbReference>
<comment type="cofactor">
    <cofactor evidence="1">
        <name>Fe(2+)</name>
        <dbReference type="ChEBI" id="CHEBI:29033"/>
    </cofactor>
</comment>
<evidence type="ECO:0000256" key="4">
    <source>
        <dbReference type="ARBA" id="ARBA00023004"/>
    </source>
</evidence>
<dbReference type="Gene3D" id="2.120.10.80">
    <property type="entry name" value="Kelch-type beta propeller"/>
    <property type="match status" value="2"/>
</dbReference>
<gene>
    <name evidence="5" type="ORF">BQ4739_LOCUS11978</name>
</gene>
<evidence type="ECO:0000256" key="3">
    <source>
        <dbReference type="ARBA" id="ARBA00022737"/>
    </source>
</evidence>
<keyword evidence="6" id="KW-1185">Reference proteome</keyword>
<evidence type="ECO:0000256" key="2">
    <source>
        <dbReference type="ARBA" id="ARBA00022441"/>
    </source>
</evidence>
<dbReference type="GO" id="GO:0030234">
    <property type="term" value="F:enzyme regulator activity"/>
    <property type="evidence" value="ECO:0007669"/>
    <property type="project" value="TreeGrafter"/>
</dbReference>
<dbReference type="EMBL" id="FNXT01001082">
    <property type="protein sequence ID" value="SZX71870.1"/>
    <property type="molecule type" value="Genomic_DNA"/>
</dbReference>
<reference evidence="5 6" key="1">
    <citation type="submission" date="2016-10" db="EMBL/GenBank/DDBJ databases">
        <authorList>
            <person name="Cai Z."/>
        </authorList>
    </citation>
    <scope>NUCLEOTIDE SEQUENCE [LARGE SCALE GENOMIC DNA]</scope>
</reference>
<dbReference type="PANTHER" id="PTHR47435">
    <property type="entry name" value="KELCH REPEAT PROTEIN (AFU_ORTHOLOGUE AFUA_5G12780)"/>
    <property type="match status" value="1"/>
</dbReference>
<dbReference type="STRING" id="3088.A0A383W3S5"/>
<dbReference type="Pfam" id="PF24681">
    <property type="entry name" value="Kelch_KLHDC2_KLHL20_DRC7"/>
    <property type="match status" value="2"/>
</dbReference>
<protein>
    <recommendedName>
        <fullName evidence="7">Galactose oxidase</fullName>
    </recommendedName>
</protein>
<dbReference type="SUPFAM" id="SSF117281">
    <property type="entry name" value="Kelch motif"/>
    <property type="match status" value="1"/>
</dbReference>
<accession>A0A383W3S5</accession>
<keyword evidence="2" id="KW-0880">Kelch repeat</keyword>
<proteinExistence type="predicted"/>
<dbReference type="InterPro" id="IPR015915">
    <property type="entry name" value="Kelch-typ_b-propeller"/>
</dbReference>
<dbReference type="PANTHER" id="PTHR47435:SF4">
    <property type="entry name" value="KELCH REPEAT PROTEIN (AFU_ORTHOLOGUE AFUA_5G12780)"/>
    <property type="match status" value="1"/>
</dbReference>
<organism evidence="5 6">
    <name type="scientific">Tetradesmus obliquus</name>
    <name type="common">Green alga</name>
    <name type="synonym">Acutodesmus obliquus</name>
    <dbReference type="NCBI Taxonomy" id="3088"/>
    <lineage>
        <taxon>Eukaryota</taxon>
        <taxon>Viridiplantae</taxon>
        <taxon>Chlorophyta</taxon>
        <taxon>core chlorophytes</taxon>
        <taxon>Chlorophyceae</taxon>
        <taxon>CS clade</taxon>
        <taxon>Sphaeropleales</taxon>
        <taxon>Scenedesmaceae</taxon>
        <taxon>Tetradesmus</taxon>
    </lineage>
</organism>
<evidence type="ECO:0000313" key="6">
    <source>
        <dbReference type="Proteomes" id="UP000256970"/>
    </source>
</evidence>
<evidence type="ECO:0000256" key="1">
    <source>
        <dbReference type="ARBA" id="ARBA00001954"/>
    </source>
</evidence>
<sequence length="399" mass="40016">MGGPRWQKLQQAGDCPGPRSSHCMAYANGRIYMFGGELQPRVPVPAATYVYDLADSTWSQLKTAGACPGPRVAATMAAIGSKLYLFGGRTGIDMGEGATGDLFVLDTAAATWAAAQPSTDCSSSTPAAPPARSYHAMTTAGGKLYVFGGCGAAGRLADLWRFDPATGAWQQLPGCESVGARGGSVLVASGDGSQLLLMGGFNGDEMRDCHSYDIAAATWNCPACCDAVDTAAVNINGSCAAKKGEAGCASQHVSSLAMPLARSVFGAAVHTGCSSSSSSAAAASGCPHAGHIVAFGGEVSPSDKGHAGAGNFCAAAYCLSPPGHPCGEACTHATAAGSNIDAAGSHRHSGWHVLDAAGEGPGPRGWFAAAAVAGGDLVVHGGLGGDISRMGDMFRLCMH</sequence>
<evidence type="ECO:0000313" key="5">
    <source>
        <dbReference type="EMBL" id="SZX71870.1"/>
    </source>
</evidence>
<dbReference type="Proteomes" id="UP000256970">
    <property type="component" value="Unassembled WGS sequence"/>
</dbReference>
<keyword evidence="4" id="KW-0408">Iron</keyword>
<evidence type="ECO:0008006" key="7">
    <source>
        <dbReference type="Google" id="ProtNLM"/>
    </source>
</evidence>
<name>A0A383W3S5_TETOB</name>
<keyword evidence="3" id="KW-0677">Repeat</keyword>
<dbReference type="AlphaFoldDB" id="A0A383W3S5"/>